<feature type="non-terminal residue" evidence="1">
    <location>
        <position position="1"/>
    </location>
</feature>
<dbReference type="AlphaFoldDB" id="A0A371EN23"/>
<accession>A0A371EN23</accession>
<evidence type="ECO:0000313" key="1">
    <source>
        <dbReference type="EMBL" id="RDX67457.1"/>
    </source>
</evidence>
<dbReference type="EMBL" id="QJKJ01012988">
    <property type="protein sequence ID" value="RDX67457.1"/>
    <property type="molecule type" value="Genomic_DNA"/>
</dbReference>
<evidence type="ECO:0000313" key="2">
    <source>
        <dbReference type="Proteomes" id="UP000257109"/>
    </source>
</evidence>
<organism evidence="1 2">
    <name type="scientific">Mucuna pruriens</name>
    <name type="common">Velvet bean</name>
    <name type="synonym">Dolichos pruriens</name>
    <dbReference type="NCBI Taxonomy" id="157652"/>
    <lineage>
        <taxon>Eukaryota</taxon>
        <taxon>Viridiplantae</taxon>
        <taxon>Streptophyta</taxon>
        <taxon>Embryophyta</taxon>
        <taxon>Tracheophyta</taxon>
        <taxon>Spermatophyta</taxon>
        <taxon>Magnoliopsida</taxon>
        <taxon>eudicotyledons</taxon>
        <taxon>Gunneridae</taxon>
        <taxon>Pentapetalae</taxon>
        <taxon>rosids</taxon>
        <taxon>fabids</taxon>
        <taxon>Fabales</taxon>
        <taxon>Fabaceae</taxon>
        <taxon>Papilionoideae</taxon>
        <taxon>50 kb inversion clade</taxon>
        <taxon>NPAAA clade</taxon>
        <taxon>indigoferoid/millettioid clade</taxon>
        <taxon>Phaseoleae</taxon>
        <taxon>Mucuna</taxon>
    </lineage>
</organism>
<comment type="caution">
    <text evidence="1">The sequence shown here is derived from an EMBL/GenBank/DDBJ whole genome shotgun (WGS) entry which is preliminary data.</text>
</comment>
<reference evidence="1" key="1">
    <citation type="submission" date="2018-05" db="EMBL/GenBank/DDBJ databases">
        <title>Draft genome of Mucuna pruriens seed.</title>
        <authorList>
            <person name="Nnadi N.E."/>
            <person name="Vos R."/>
            <person name="Hasami M.H."/>
            <person name="Devisetty U.K."/>
            <person name="Aguiy J.C."/>
        </authorList>
    </citation>
    <scope>NUCLEOTIDE SEQUENCE [LARGE SCALE GENOMIC DNA]</scope>
    <source>
        <strain evidence="1">JCA_2017</strain>
    </source>
</reference>
<name>A0A371EN23_MUCPR</name>
<keyword evidence="2" id="KW-1185">Reference proteome</keyword>
<proteinExistence type="predicted"/>
<gene>
    <name evidence="1" type="ORF">CR513_53666</name>
</gene>
<protein>
    <submittedName>
        <fullName evidence="1">Uncharacterized protein</fullName>
    </submittedName>
</protein>
<sequence>MVTKGTLSREGGCFTHKDPLHGSAYVGLFGRVSSIWSSVQANVTGRTVAEASTWPSEAIESRSNIVIREMITLHASMHN</sequence>
<dbReference type="Proteomes" id="UP000257109">
    <property type="component" value="Unassembled WGS sequence"/>
</dbReference>